<proteinExistence type="predicted"/>
<dbReference type="PANTHER" id="PTHR37534:SF25">
    <property type="entry name" value="ZN(II)2CYS6 TRANSCRIPTION FACTOR (EUROFUNG)"/>
    <property type="match status" value="1"/>
</dbReference>
<dbReference type="SUPFAM" id="SSF57701">
    <property type="entry name" value="Zn2/Cys6 DNA-binding domain"/>
    <property type="match status" value="1"/>
</dbReference>
<gene>
    <name evidence="4" type="ORF">BFJ65_g5384</name>
</gene>
<dbReference type="EMBL" id="MRCU01000003">
    <property type="protein sequence ID" value="RKK22793.1"/>
    <property type="molecule type" value="Genomic_DNA"/>
</dbReference>
<dbReference type="PROSITE" id="PS00463">
    <property type="entry name" value="ZN2_CY6_FUNGAL_1"/>
    <property type="match status" value="1"/>
</dbReference>
<feature type="domain" description="Zn(2)-C6 fungal-type" evidence="3">
    <location>
        <begin position="10"/>
        <end position="42"/>
    </location>
</feature>
<dbReference type="InterPro" id="IPR036864">
    <property type="entry name" value="Zn2-C6_fun-type_DNA-bd_sf"/>
</dbReference>
<accession>A0A3L6NVP6</accession>
<dbReference type="PANTHER" id="PTHR37534">
    <property type="entry name" value="TRANSCRIPTIONAL ACTIVATOR PROTEIN UGA3"/>
    <property type="match status" value="1"/>
</dbReference>
<comment type="caution">
    <text evidence="4">The sequence shown here is derived from an EMBL/GenBank/DDBJ whole genome shotgun (WGS) entry which is preliminary data.</text>
</comment>
<dbReference type="GO" id="GO:0000976">
    <property type="term" value="F:transcription cis-regulatory region binding"/>
    <property type="evidence" value="ECO:0007669"/>
    <property type="project" value="TreeGrafter"/>
</dbReference>
<dbReference type="CDD" id="cd00067">
    <property type="entry name" value="GAL4"/>
    <property type="match status" value="1"/>
</dbReference>
<reference evidence="4" key="1">
    <citation type="journal article" date="2018" name="Sci. Rep.">
        <title>Characterisation of pathogen-specific regions and novel effector candidates in Fusarium oxysporum f. sp. cepae.</title>
        <authorList>
            <person name="Armitage A.D."/>
            <person name="Taylor A."/>
            <person name="Sobczyk M.K."/>
            <person name="Baxter L."/>
            <person name="Greenfield B.P."/>
            <person name="Bates H.J."/>
            <person name="Wilson F."/>
            <person name="Jackson A.C."/>
            <person name="Ott S."/>
            <person name="Harrison R.J."/>
            <person name="Clarkson J.P."/>
        </authorList>
    </citation>
    <scope>NUCLEOTIDE SEQUENCE [LARGE SCALE GENOMIC DNA]</scope>
    <source>
        <strain evidence="4">FoC_Fus2</strain>
    </source>
</reference>
<dbReference type="SMART" id="SM00066">
    <property type="entry name" value="GAL4"/>
    <property type="match status" value="1"/>
</dbReference>
<dbReference type="PROSITE" id="PS50048">
    <property type="entry name" value="ZN2_CY6_FUNGAL_2"/>
    <property type="match status" value="1"/>
</dbReference>
<dbReference type="GO" id="GO:0008270">
    <property type="term" value="F:zinc ion binding"/>
    <property type="evidence" value="ECO:0007669"/>
    <property type="project" value="InterPro"/>
</dbReference>
<evidence type="ECO:0000256" key="2">
    <source>
        <dbReference type="SAM" id="MobiDB-lite"/>
    </source>
</evidence>
<sequence length="604" mass="68399">MTPKSLFRKSCKPCRQRHLKCDQTKPKCTNCQKSRHDVRCYYEPKGFRFQRCVVLSEITHSAEPGKENSEEDDSGPAESSQSHQDNPTVDASQHGRIHTDGNDDIEEHDVARSESAPRHSPPVSADTRQASYSPGVSDDIASEHDVVVQPDVCQDHSLVGIPPRSNLPIPIALNEPSVSDLHHVHHVSQVSVTSEAFPSPSHLPLIPSSSLGLSGIANDTEAFILKYYLENAGPWLDIVSPTRFFGIHVPQLMIGEPALLSACLAYSSLVLHLHGQVSMQVKDELYERALRQFVPCIAVYREGDGPVHNIGPIHATTVILRMTEQFLELGQDRQHHLHGSSTLFETAHHDWSLLEDTQSSTSFWAYLRGSLRVSFLLEQPCPFELRYLSVWRYASKDPVLTDEARSNLMTYLLAEVCTLCWGDPAAEASTSKLDELRDAILQWREYLPPSFQPWYRNDDEGNVFPDIRFLAPWHCVAWQFYYTAEVMLAVHSSSLRREKNIFRLTRLLEERIAVPTRQLCGITMSINHPGVKMNGSHLVAWCAQFITAKAEQNEISNMLLDHWHDIKWPNLTCRDRLRGLWDGTREFWVEASERQASSWAQTSG</sequence>
<name>A0A3L6NVP6_FUSOX</name>
<dbReference type="GO" id="GO:0045944">
    <property type="term" value="P:positive regulation of transcription by RNA polymerase II"/>
    <property type="evidence" value="ECO:0007669"/>
    <property type="project" value="TreeGrafter"/>
</dbReference>
<dbReference type="GO" id="GO:0005634">
    <property type="term" value="C:nucleus"/>
    <property type="evidence" value="ECO:0007669"/>
    <property type="project" value="TreeGrafter"/>
</dbReference>
<dbReference type="GO" id="GO:0000981">
    <property type="term" value="F:DNA-binding transcription factor activity, RNA polymerase II-specific"/>
    <property type="evidence" value="ECO:0007669"/>
    <property type="project" value="InterPro"/>
</dbReference>
<feature type="compositionally biased region" description="Polar residues" evidence="2">
    <location>
        <begin position="77"/>
        <end position="91"/>
    </location>
</feature>
<dbReference type="AlphaFoldDB" id="A0A3L6NVP6"/>
<evidence type="ECO:0000256" key="1">
    <source>
        <dbReference type="ARBA" id="ARBA00023242"/>
    </source>
</evidence>
<evidence type="ECO:0000313" key="4">
    <source>
        <dbReference type="EMBL" id="RKK22793.1"/>
    </source>
</evidence>
<dbReference type="Gene3D" id="4.10.240.10">
    <property type="entry name" value="Zn(2)-C6 fungal-type DNA-binding domain"/>
    <property type="match status" value="1"/>
</dbReference>
<feature type="compositionally biased region" description="Basic and acidic residues" evidence="2">
    <location>
        <begin position="108"/>
        <end position="117"/>
    </location>
</feature>
<dbReference type="InterPro" id="IPR001138">
    <property type="entry name" value="Zn2Cys6_DnaBD"/>
</dbReference>
<evidence type="ECO:0000259" key="3">
    <source>
        <dbReference type="PROSITE" id="PS50048"/>
    </source>
</evidence>
<dbReference type="Pfam" id="PF00172">
    <property type="entry name" value="Zn_clus"/>
    <property type="match status" value="1"/>
</dbReference>
<keyword evidence="1" id="KW-0539">Nucleus</keyword>
<protein>
    <recommendedName>
        <fullName evidence="3">Zn(2)-C6 fungal-type domain-containing protein</fullName>
    </recommendedName>
</protein>
<feature type="region of interest" description="Disordered" evidence="2">
    <location>
        <begin position="61"/>
        <end position="138"/>
    </location>
</feature>
<dbReference type="Proteomes" id="UP000270866">
    <property type="component" value="Chromosome 5"/>
</dbReference>
<organism evidence="4">
    <name type="scientific">Fusarium oxysporum f. sp. cepae</name>
    <dbReference type="NCBI Taxonomy" id="396571"/>
    <lineage>
        <taxon>Eukaryota</taxon>
        <taxon>Fungi</taxon>
        <taxon>Dikarya</taxon>
        <taxon>Ascomycota</taxon>
        <taxon>Pezizomycotina</taxon>
        <taxon>Sordariomycetes</taxon>
        <taxon>Hypocreomycetidae</taxon>
        <taxon>Hypocreales</taxon>
        <taxon>Nectriaceae</taxon>
        <taxon>Fusarium</taxon>
        <taxon>Fusarium oxysporum species complex</taxon>
    </lineage>
</organism>